<dbReference type="PANTHER" id="PTHR31983">
    <property type="entry name" value="ENDO-1,3(4)-BETA-GLUCANASE 1"/>
    <property type="match status" value="1"/>
</dbReference>
<comment type="catalytic activity">
    <reaction evidence="1">
        <text>Hydrolysis of (1-&gt;3)-beta-D-glucosidic linkages in (1-&gt;3)-beta-D-glucans.</text>
        <dbReference type="EC" id="3.2.1.39"/>
    </reaction>
</comment>
<dbReference type="InterPro" id="IPR005200">
    <property type="entry name" value="Endo-beta-glucanase"/>
</dbReference>
<keyword evidence="12" id="KW-1185">Reference proteome</keyword>
<evidence type="ECO:0000313" key="12">
    <source>
        <dbReference type="Proteomes" id="UP000652761"/>
    </source>
</evidence>
<reference evidence="11" key="1">
    <citation type="submission" date="2017-07" db="EMBL/GenBank/DDBJ databases">
        <title>Taro Niue Genome Assembly and Annotation.</title>
        <authorList>
            <person name="Atibalentja N."/>
            <person name="Keating K."/>
            <person name="Fields C.J."/>
        </authorList>
    </citation>
    <scope>NUCLEOTIDE SEQUENCE</scope>
    <source>
        <strain evidence="11">Niue_2</strain>
        <tissue evidence="11">Leaf</tissue>
    </source>
</reference>
<evidence type="ECO:0000256" key="2">
    <source>
        <dbReference type="ARBA" id="ARBA00010730"/>
    </source>
</evidence>
<evidence type="ECO:0000256" key="5">
    <source>
        <dbReference type="ARBA" id="ARBA00023277"/>
    </source>
</evidence>
<dbReference type="InterPro" id="IPR040720">
    <property type="entry name" value="GH81_C"/>
</dbReference>
<evidence type="ECO:0000256" key="6">
    <source>
        <dbReference type="ARBA" id="ARBA00023295"/>
    </source>
</evidence>
<dbReference type="Proteomes" id="UP000652761">
    <property type="component" value="Unassembled WGS sequence"/>
</dbReference>
<keyword evidence="7" id="KW-0961">Cell wall biogenesis/degradation</keyword>
<dbReference type="EC" id="3.2.1.39" evidence="3"/>
<evidence type="ECO:0000256" key="1">
    <source>
        <dbReference type="ARBA" id="ARBA00000382"/>
    </source>
</evidence>
<sequence>MKPSQQQQQKKKPLSLSSLISCPAPFRFPETESMVLPDPSAFFAKPLLSSPLPTNSFFQNFVLNDGDRPEYIHPYLLKSSAASLGLSFPSRVADPRSIYQSFTPDLTISSSVGGDDSSDHKGANNVGGRQRHLVSSFDDLSVTLDFPGGLRFHLVRGSPYVTCSTVGCRREATSISFSAGQDVIYFTSTANHTKHTFQLANGRTYLCYSSGPLHLAHSSLNDLATTVDYAGVIRLAYLPDPSYEQILDHYSGCYPLSGQAELTRPFCVKYKWTTRGAGELLMLAHPLHLRLLVEGDAGSATTVLRNFKYPSIDGELVGVVGRSWVLRADPVPVTWHSILGLREENYGEIISALYRDVDALKPLSTTSTYYYGKAVARAARLALIAEEVHFPTVVPAVQLFLENSLKPWLDGTFFGNAFLHDPSWGGVVTKQGAVDADADCGFGIYNAHHYHLGYFLYAIAVLSKIDPVWGRKHKSQAYALAGDIVSLSRGPRARYPRLRCFDLWKLHSWEGGLAEFEDGRNQQGTSEAVNAYYSAALLGLSHGDASLVATGSTLAALEVQAAQTWWHVREGEDMYEEDFVKENRLVGVLWANKRDSALWFAPPESKECRLGIHVLPLLPITEVLFRDAGFVRELVRWVSPALEREDVKEGWKGFVHAMEAVYDGPSALAKVRALEGFDDGNSLTNLLWWIHSRSGAMEAREAAAGEQVLGLTWWRRMRSCWPGLRRRGK</sequence>
<keyword evidence="5" id="KW-0119">Carbohydrate metabolism</keyword>
<feature type="domain" description="Glycosyl hydrolase family 81 C-terminal" evidence="10">
    <location>
        <begin position="343"/>
        <end position="690"/>
    </location>
</feature>
<evidence type="ECO:0000256" key="3">
    <source>
        <dbReference type="ARBA" id="ARBA00012780"/>
    </source>
</evidence>
<protein>
    <recommendedName>
        <fullName evidence="3">glucan endo-1,3-beta-D-glucosidase</fullName>
        <ecNumber evidence="3">3.2.1.39</ecNumber>
    </recommendedName>
</protein>
<dbReference type="GO" id="GO:0042973">
    <property type="term" value="F:glucan endo-1,3-beta-D-glucosidase activity"/>
    <property type="evidence" value="ECO:0007669"/>
    <property type="project" value="UniProtKB-EC"/>
</dbReference>
<evidence type="ECO:0000256" key="4">
    <source>
        <dbReference type="ARBA" id="ARBA00022801"/>
    </source>
</evidence>
<dbReference type="GO" id="GO:0052861">
    <property type="term" value="F:endo-1,3(4)-beta-glucanase activity"/>
    <property type="evidence" value="ECO:0007669"/>
    <property type="project" value="InterPro"/>
</dbReference>
<feature type="domain" description="Glycosyl hydrolase family 81 N-terminal" evidence="9">
    <location>
        <begin position="49"/>
        <end position="335"/>
    </location>
</feature>
<comment type="similarity">
    <text evidence="2">Belongs to the glycosyl hydrolase 81 family.</text>
</comment>
<dbReference type="EMBL" id="NMUH01003069">
    <property type="protein sequence ID" value="MQM03621.1"/>
    <property type="molecule type" value="Genomic_DNA"/>
</dbReference>
<dbReference type="GO" id="GO:0071555">
    <property type="term" value="P:cell wall organization"/>
    <property type="evidence" value="ECO:0007669"/>
    <property type="project" value="UniProtKB-KW"/>
</dbReference>
<keyword evidence="4" id="KW-0378">Hydrolase</keyword>
<proteinExistence type="inferred from homology"/>
<evidence type="ECO:0000256" key="8">
    <source>
        <dbReference type="ARBA" id="ARBA00023326"/>
    </source>
</evidence>
<dbReference type="OrthoDB" id="4473401at2759"/>
<dbReference type="Pfam" id="PF17652">
    <property type="entry name" value="Glyco_hydro81C"/>
    <property type="match status" value="1"/>
</dbReference>
<gene>
    <name evidence="11" type="ORF">Taro_036406</name>
</gene>
<name>A0A843WDA2_COLES</name>
<dbReference type="Pfam" id="PF03639">
    <property type="entry name" value="Glyco_hydro_81"/>
    <property type="match status" value="1"/>
</dbReference>
<dbReference type="PANTHER" id="PTHR31983:SF0">
    <property type="entry name" value="GLUCAN ENDO-1,3-BETA-D-GLUCOSIDASE 2"/>
    <property type="match status" value="1"/>
</dbReference>
<evidence type="ECO:0000256" key="7">
    <source>
        <dbReference type="ARBA" id="ARBA00023316"/>
    </source>
</evidence>
<keyword evidence="8" id="KW-0624">Polysaccharide degradation</keyword>
<organism evidence="11 12">
    <name type="scientific">Colocasia esculenta</name>
    <name type="common">Wild taro</name>
    <name type="synonym">Arum esculentum</name>
    <dbReference type="NCBI Taxonomy" id="4460"/>
    <lineage>
        <taxon>Eukaryota</taxon>
        <taxon>Viridiplantae</taxon>
        <taxon>Streptophyta</taxon>
        <taxon>Embryophyta</taxon>
        <taxon>Tracheophyta</taxon>
        <taxon>Spermatophyta</taxon>
        <taxon>Magnoliopsida</taxon>
        <taxon>Liliopsida</taxon>
        <taxon>Araceae</taxon>
        <taxon>Aroideae</taxon>
        <taxon>Colocasieae</taxon>
        <taxon>Colocasia</taxon>
    </lineage>
</organism>
<evidence type="ECO:0000259" key="10">
    <source>
        <dbReference type="Pfam" id="PF17652"/>
    </source>
</evidence>
<keyword evidence="6" id="KW-0326">Glycosidase</keyword>
<comment type="caution">
    <text evidence="11">The sequence shown here is derived from an EMBL/GenBank/DDBJ whole genome shotgun (WGS) entry which is preliminary data.</text>
</comment>
<dbReference type="PROSITE" id="PS52008">
    <property type="entry name" value="GH81"/>
    <property type="match status" value="1"/>
</dbReference>
<evidence type="ECO:0000313" key="11">
    <source>
        <dbReference type="EMBL" id="MQM03621.1"/>
    </source>
</evidence>
<dbReference type="GO" id="GO:0000272">
    <property type="term" value="P:polysaccharide catabolic process"/>
    <property type="evidence" value="ECO:0007669"/>
    <property type="project" value="UniProtKB-KW"/>
</dbReference>
<evidence type="ECO:0000259" key="9">
    <source>
        <dbReference type="Pfam" id="PF03639"/>
    </source>
</evidence>
<dbReference type="InterPro" id="IPR040451">
    <property type="entry name" value="GH81_N"/>
</dbReference>
<dbReference type="SMR" id="A0A843WDA2"/>
<dbReference type="Gene3D" id="2.70.98.30">
    <property type="entry name" value="Golgi alpha-mannosidase II, domain 4"/>
    <property type="match status" value="1"/>
</dbReference>
<accession>A0A843WDA2</accession>
<dbReference type="AlphaFoldDB" id="A0A843WDA2"/>